<evidence type="ECO:0000256" key="1">
    <source>
        <dbReference type="SAM" id="MobiDB-lite"/>
    </source>
</evidence>
<dbReference type="EMBL" id="MUJZ01026335">
    <property type="protein sequence ID" value="OTF78770.1"/>
    <property type="molecule type" value="Genomic_DNA"/>
</dbReference>
<feature type="compositionally biased region" description="Basic residues" evidence="1">
    <location>
        <begin position="51"/>
        <end position="61"/>
    </location>
</feature>
<name>A0A1Y3BCY2_EURMA</name>
<protein>
    <submittedName>
        <fullName evidence="2">Uncharacterized protein</fullName>
    </submittedName>
</protein>
<dbReference type="Proteomes" id="UP000194236">
    <property type="component" value="Unassembled WGS sequence"/>
</dbReference>
<keyword evidence="3" id="KW-1185">Reference proteome</keyword>
<feature type="non-terminal residue" evidence="2">
    <location>
        <position position="61"/>
    </location>
</feature>
<feature type="compositionally biased region" description="Acidic residues" evidence="1">
    <location>
        <begin position="34"/>
        <end position="47"/>
    </location>
</feature>
<comment type="caution">
    <text evidence="2">The sequence shown here is derived from an EMBL/GenBank/DDBJ whole genome shotgun (WGS) entry which is preliminary data.</text>
</comment>
<dbReference type="AlphaFoldDB" id="A0A1Y3BCY2"/>
<accession>A0A1Y3BCY2</accession>
<organism evidence="2 3">
    <name type="scientific">Euroglyphus maynei</name>
    <name type="common">Mayne's house dust mite</name>
    <dbReference type="NCBI Taxonomy" id="6958"/>
    <lineage>
        <taxon>Eukaryota</taxon>
        <taxon>Metazoa</taxon>
        <taxon>Ecdysozoa</taxon>
        <taxon>Arthropoda</taxon>
        <taxon>Chelicerata</taxon>
        <taxon>Arachnida</taxon>
        <taxon>Acari</taxon>
        <taxon>Acariformes</taxon>
        <taxon>Sarcoptiformes</taxon>
        <taxon>Astigmata</taxon>
        <taxon>Psoroptidia</taxon>
        <taxon>Analgoidea</taxon>
        <taxon>Pyroglyphidae</taxon>
        <taxon>Pyroglyphinae</taxon>
        <taxon>Euroglyphus</taxon>
    </lineage>
</organism>
<gene>
    <name evidence="2" type="ORF">BLA29_012140</name>
</gene>
<feature type="compositionally biased region" description="Basic and acidic residues" evidence="1">
    <location>
        <begin position="1"/>
        <end position="16"/>
    </location>
</feature>
<sequence>MRRLMQFREQKSKESSRPTIKPQVIKSGQKSDQEESDPELEQQDEDGDVIRRRHRHREVID</sequence>
<reference evidence="2 3" key="1">
    <citation type="submission" date="2017-03" db="EMBL/GenBank/DDBJ databases">
        <title>Genome Survey of Euroglyphus maynei.</title>
        <authorList>
            <person name="Arlian L.G."/>
            <person name="Morgan M.S."/>
            <person name="Rider S.D."/>
        </authorList>
    </citation>
    <scope>NUCLEOTIDE SEQUENCE [LARGE SCALE GENOMIC DNA]</scope>
    <source>
        <strain evidence="2">Arlian Lab</strain>
        <tissue evidence="2">Whole body</tissue>
    </source>
</reference>
<proteinExistence type="predicted"/>
<evidence type="ECO:0000313" key="2">
    <source>
        <dbReference type="EMBL" id="OTF78770.1"/>
    </source>
</evidence>
<evidence type="ECO:0000313" key="3">
    <source>
        <dbReference type="Proteomes" id="UP000194236"/>
    </source>
</evidence>
<feature type="region of interest" description="Disordered" evidence="1">
    <location>
        <begin position="1"/>
        <end position="61"/>
    </location>
</feature>